<dbReference type="EMBL" id="JADLQX010000024">
    <property type="protein sequence ID" value="MBF6301201.1"/>
    <property type="molecule type" value="Genomic_DNA"/>
</dbReference>
<organism evidence="1 2">
    <name type="scientific">Nocardia amamiensis</name>
    <dbReference type="NCBI Taxonomy" id="404578"/>
    <lineage>
        <taxon>Bacteria</taxon>
        <taxon>Bacillati</taxon>
        <taxon>Actinomycetota</taxon>
        <taxon>Actinomycetes</taxon>
        <taxon>Mycobacteriales</taxon>
        <taxon>Nocardiaceae</taxon>
        <taxon>Nocardia</taxon>
    </lineage>
</organism>
<accession>A0ABS0CX75</accession>
<evidence type="ECO:0000313" key="1">
    <source>
        <dbReference type="EMBL" id="MBF6301201.1"/>
    </source>
</evidence>
<comment type="caution">
    <text evidence="1">The sequence shown here is derived from an EMBL/GenBank/DDBJ whole genome shotgun (WGS) entry which is preliminary data.</text>
</comment>
<name>A0ABS0CX75_9NOCA</name>
<gene>
    <name evidence="1" type="ORF">IU459_27185</name>
</gene>
<protein>
    <submittedName>
        <fullName evidence="1">Uncharacterized protein</fullName>
    </submittedName>
</protein>
<evidence type="ECO:0000313" key="2">
    <source>
        <dbReference type="Proteomes" id="UP000702209"/>
    </source>
</evidence>
<keyword evidence="2" id="KW-1185">Reference proteome</keyword>
<dbReference type="Proteomes" id="UP000702209">
    <property type="component" value="Unassembled WGS sequence"/>
</dbReference>
<proteinExistence type="predicted"/>
<reference evidence="1 2" key="1">
    <citation type="submission" date="2020-10" db="EMBL/GenBank/DDBJ databases">
        <title>Identification of Nocardia species via Next-generation sequencing and recognition of intraspecies genetic diversity.</title>
        <authorList>
            <person name="Li P."/>
            <person name="Li P."/>
            <person name="Lu B."/>
        </authorList>
    </citation>
    <scope>NUCLEOTIDE SEQUENCE [LARGE SCALE GENOMIC DNA]</scope>
    <source>
        <strain evidence="1 2">BJ06-0157</strain>
    </source>
</reference>
<sequence length="59" mass="6368">MRLAVQCRRCRGWVHAPSSVAARIGPVCQMHERAAARRVAALAEPGLFDIAEPLAGDQT</sequence>